<name>A0A1G4IUZ9_9SACH</name>
<reference evidence="11" key="1">
    <citation type="submission" date="2016-03" db="EMBL/GenBank/DDBJ databases">
        <authorList>
            <person name="Devillers Hugo."/>
        </authorList>
    </citation>
    <scope>NUCLEOTIDE SEQUENCE [LARGE SCALE GENOMIC DNA]</scope>
</reference>
<evidence type="ECO:0000313" key="10">
    <source>
        <dbReference type="EMBL" id="SCU80596.1"/>
    </source>
</evidence>
<keyword evidence="11" id="KW-1185">Reference proteome</keyword>
<organism evidence="10 11">
    <name type="scientific">Lachancea meyersii CBS 8951</name>
    <dbReference type="NCBI Taxonomy" id="1266667"/>
    <lineage>
        <taxon>Eukaryota</taxon>
        <taxon>Fungi</taxon>
        <taxon>Dikarya</taxon>
        <taxon>Ascomycota</taxon>
        <taxon>Saccharomycotina</taxon>
        <taxon>Saccharomycetes</taxon>
        <taxon>Saccharomycetales</taxon>
        <taxon>Saccharomycetaceae</taxon>
        <taxon>Lachancea</taxon>
    </lineage>
</organism>
<gene>
    <name evidence="10" type="ORF">LAME_0B03884G</name>
</gene>
<dbReference type="OrthoDB" id="4089816at2759"/>
<evidence type="ECO:0000256" key="4">
    <source>
        <dbReference type="ARBA" id="ARBA00016207"/>
    </source>
</evidence>
<accession>A0A1G4IUZ9</accession>
<dbReference type="Pfam" id="PF10241">
    <property type="entry name" value="KxDL"/>
    <property type="match status" value="1"/>
</dbReference>
<evidence type="ECO:0000256" key="5">
    <source>
        <dbReference type="ARBA" id="ARBA00022448"/>
    </source>
</evidence>
<sequence>MSDVGSSDLGSRSRTASIDSQMYAIPAPSGAGSPLSMSSSSSSDIDSDDEDDGDDGDERAEGDDTPLVLDRLARPLDAPVFDVARFVFQSLSHALDSTDFAQATAIQTRTAGLINARSRELEQLVEALQQRLPRLETRFAQGARVARQIKRRLERCNEVVELLGRAFQREHPIEFQQAREEVYEREENEE</sequence>
<dbReference type="AlphaFoldDB" id="A0A1G4IUZ9"/>
<dbReference type="PANTHER" id="PTHR37787:SF1">
    <property type="entry name" value="BIOGENESIS OF LYSOSOME-RELATED ORGANELLES COMPLEX 1 SUBUNIT KXD1"/>
    <property type="match status" value="1"/>
</dbReference>
<keyword evidence="5" id="KW-0813">Transport</keyword>
<evidence type="ECO:0000256" key="6">
    <source>
        <dbReference type="ARBA" id="ARBA00022753"/>
    </source>
</evidence>
<dbReference type="GO" id="GO:0032880">
    <property type="term" value="P:regulation of protein localization"/>
    <property type="evidence" value="ECO:0007669"/>
    <property type="project" value="TreeGrafter"/>
</dbReference>
<evidence type="ECO:0000256" key="2">
    <source>
        <dbReference type="ARBA" id="ARBA00004177"/>
    </source>
</evidence>
<feature type="compositionally biased region" description="Polar residues" evidence="8">
    <location>
        <begin position="1"/>
        <end position="20"/>
    </location>
</feature>
<keyword evidence="6" id="KW-0967">Endosome</keyword>
<evidence type="ECO:0000259" key="9">
    <source>
        <dbReference type="Pfam" id="PF10241"/>
    </source>
</evidence>
<evidence type="ECO:0000313" key="11">
    <source>
        <dbReference type="Proteomes" id="UP000191144"/>
    </source>
</evidence>
<feature type="compositionally biased region" description="Acidic residues" evidence="8">
    <location>
        <begin position="45"/>
        <end position="64"/>
    </location>
</feature>
<feature type="domain" description="KxDL" evidence="9">
    <location>
        <begin position="90"/>
        <end position="175"/>
    </location>
</feature>
<proteinExistence type="inferred from homology"/>
<dbReference type="Proteomes" id="UP000191144">
    <property type="component" value="Chromosome B"/>
</dbReference>
<evidence type="ECO:0000256" key="7">
    <source>
        <dbReference type="ARBA" id="ARBA00029808"/>
    </source>
</evidence>
<dbReference type="InterPro" id="IPR019371">
    <property type="entry name" value="KxDL_dom"/>
</dbReference>
<dbReference type="InterPro" id="IPR051390">
    <property type="entry name" value="BLOC-1_subunit_KXD1"/>
</dbReference>
<evidence type="ECO:0000256" key="1">
    <source>
        <dbReference type="ARBA" id="ARBA00002069"/>
    </source>
</evidence>
<dbReference type="GO" id="GO:0007032">
    <property type="term" value="P:endosome organization"/>
    <property type="evidence" value="ECO:0007669"/>
    <property type="project" value="TreeGrafter"/>
</dbReference>
<protein>
    <recommendedName>
        <fullName evidence="4">Biogenesis of lysosome-related organelles complex 1 subunit KXD1</fullName>
    </recommendedName>
    <alternativeName>
        <fullName evidence="7">KxDL homolog</fullName>
    </alternativeName>
</protein>
<evidence type="ECO:0000256" key="8">
    <source>
        <dbReference type="SAM" id="MobiDB-lite"/>
    </source>
</evidence>
<feature type="compositionally biased region" description="Low complexity" evidence="8">
    <location>
        <begin position="26"/>
        <end position="44"/>
    </location>
</feature>
<dbReference type="GO" id="GO:0031083">
    <property type="term" value="C:BLOC-1 complex"/>
    <property type="evidence" value="ECO:0007669"/>
    <property type="project" value="TreeGrafter"/>
</dbReference>
<evidence type="ECO:0000256" key="3">
    <source>
        <dbReference type="ARBA" id="ARBA00005913"/>
    </source>
</evidence>
<dbReference type="PANTHER" id="PTHR37787">
    <property type="entry name" value="BIOGENESIS OF LYSOSOME-RELATED ORGANELLES COMPLEX 1 SUBUNIT KXD1"/>
    <property type="match status" value="1"/>
</dbReference>
<comment type="function">
    <text evidence="1">Component of the biogenesis of lysosome-related organelles complex-1 (BLOC-1) involved in endosomal cargo sorting.</text>
</comment>
<comment type="similarity">
    <text evidence="3">Belongs to the KXD1 family.</text>
</comment>
<dbReference type="EMBL" id="LT598478">
    <property type="protein sequence ID" value="SCU80596.1"/>
    <property type="molecule type" value="Genomic_DNA"/>
</dbReference>
<dbReference type="GO" id="GO:0005768">
    <property type="term" value="C:endosome"/>
    <property type="evidence" value="ECO:0007669"/>
    <property type="project" value="UniProtKB-SubCell"/>
</dbReference>
<comment type="subcellular location">
    <subcellularLocation>
        <location evidence="2">Endosome</location>
    </subcellularLocation>
</comment>
<feature type="region of interest" description="Disordered" evidence="8">
    <location>
        <begin position="1"/>
        <end position="67"/>
    </location>
</feature>